<dbReference type="EMBL" id="CP048409">
    <property type="protein sequence ID" value="QIA08880.1"/>
    <property type="molecule type" value="Genomic_DNA"/>
</dbReference>
<proteinExistence type="predicted"/>
<sequence>MKKTTFTVLLLLVSIFSFGQYLDNQFYFRFGYSNPSWQQFGLDEQKWNSVGIESKTGANFEVGSIFLIKSILNREDMAFGINADYLYAVFHNYKNENDINETNIGIFRAGSKIGPSFTYSPVDKLEFDIYAKLDFAWGTGLVTYYDDMIDDADEIFLSKADFGFSTGLNVRYGILMLGVEFNTITAELESDDYPGVYWQYMVDSEFYNSTNEDKKSKLPCTNFTIGLSF</sequence>
<dbReference type="KEGG" id="drc:G0Q07_14635"/>
<evidence type="ECO:0000313" key="2">
    <source>
        <dbReference type="Proteomes" id="UP000474630"/>
    </source>
</evidence>
<dbReference type="RefSeq" id="WP_163347446.1">
    <property type="nucleotide sequence ID" value="NZ_CP048409.1"/>
</dbReference>
<gene>
    <name evidence="1" type="ORF">G0Q07_14635</name>
</gene>
<dbReference type="AlphaFoldDB" id="A0A6C0REQ9"/>
<name>A0A6C0REQ9_9BACT</name>
<protein>
    <recommendedName>
        <fullName evidence="3">Outer membrane protein beta-barrel domain-containing protein</fullName>
    </recommendedName>
</protein>
<reference evidence="1 2" key="1">
    <citation type="submission" date="2020-02" db="EMBL/GenBank/DDBJ databases">
        <title>Genome sequencing for Draconibacterium sp. strain M1.</title>
        <authorList>
            <person name="Park S.-J."/>
        </authorList>
    </citation>
    <scope>NUCLEOTIDE SEQUENCE [LARGE SCALE GENOMIC DNA]</scope>
    <source>
        <strain evidence="1 2">M1</strain>
    </source>
</reference>
<dbReference type="Proteomes" id="UP000474630">
    <property type="component" value="Chromosome"/>
</dbReference>
<accession>A0A6C0REQ9</accession>
<keyword evidence="2" id="KW-1185">Reference proteome</keyword>
<organism evidence="1 2">
    <name type="scientific">Draconibacterium halophilum</name>
    <dbReference type="NCBI Taxonomy" id="2706887"/>
    <lineage>
        <taxon>Bacteria</taxon>
        <taxon>Pseudomonadati</taxon>
        <taxon>Bacteroidota</taxon>
        <taxon>Bacteroidia</taxon>
        <taxon>Marinilabiliales</taxon>
        <taxon>Prolixibacteraceae</taxon>
        <taxon>Draconibacterium</taxon>
    </lineage>
</organism>
<evidence type="ECO:0008006" key="3">
    <source>
        <dbReference type="Google" id="ProtNLM"/>
    </source>
</evidence>
<evidence type="ECO:0000313" key="1">
    <source>
        <dbReference type="EMBL" id="QIA08880.1"/>
    </source>
</evidence>